<evidence type="ECO:0000313" key="2">
    <source>
        <dbReference type="EMBL" id="KAF6150546.1"/>
    </source>
</evidence>
<dbReference type="PANTHER" id="PTHR33737">
    <property type="entry name" value="OS05G0121800 PROTEIN"/>
    <property type="match status" value="1"/>
</dbReference>
<dbReference type="AlphaFoldDB" id="A0A7J7M6Q0"/>
<dbReference type="InterPro" id="IPR045882">
    <property type="entry name" value="GPT1/2"/>
</dbReference>
<feature type="region of interest" description="Disordered" evidence="1">
    <location>
        <begin position="226"/>
        <end position="340"/>
    </location>
</feature>
<feature type="compositionally biased region" description="Polar residues" evidence="1">
    <location>
        <begin position="458"/>
        <end position="477"/>
    </location>
</feature>
<comment type="caution">
    <text evidence="2">The sequence shown here is derived from an EMBL/GenBank/DDBJ whole genome shotgun (WGS) entry which is preliminary data.</text>
</comment>
<dbReference type="OrthoDB" id="1931260at2759"/>
<organism evidence="2 3">
    <name type="scientific">Kingdonia uniflora</name>
    <dbReference type="NCBI Taxonomy" id="39325"/>
    <lineage>
        <taxon>Eukaryota</taxon>
        <taxon>Viridiplantae</taxon>
        <taxon>Streptophyta</taxon>
        <taxon>Embryophyta</taxon>
        <taxon>Tracheophyta</taxon>
        <taxon>Spermatophyta</taxon>
        <taxon>Magnoliopsida</taxon>
        <taxon>Ranunculales</taxon>
        <taxon>Circaeasteraceae</taxon>
        <taxon>Kingdonia</taxon>
    </lineage>
</organism>
<feature type="compositionally biased region" description="Polar residues" evidence="1">
    <location>
        <begin position="167"/>
        <end position="183"/>
    </location>
</feature>
<protein>
    <submittedName>
        <fullName evidence="2">Uncharacterized protein</fullName>
    </submittedName>
</protein>
<feature type="compositionally biased region" description="Polar residues" evidence="1">
    <location>
        <begin position="421"/>
        <end position="432"/>
    </location>
</feature>
<feature type="region of interest" description="Disordered" evidence="1">
    <location>
        <begin position="47"/>
        <end position="67"/>
    </location>
</feature>
<evidence type="ECO:0000313" key="3">
    <source>
        <dbReference type="Proteomes" id="UP000541444"/>
    </source>
</evidence>
<gene>
    <name evidence="2" type="ORF">GIB67_030347</name>
</gene>
<dbReference type="Proteomes" id="UP000541444">
    <property type="component" value="Unassembled WGS sequence"/>
</dbReference>
<feature type="compositionally biased region" description="Low complexity" evidence="1">
    <location>
        <begin position="309"/>
        <end position="326"/>
    </location>
</feature>
<feature type="region of interest" description="Disordered" evidence="1">
    <location>
        <begin position="154"/>
        <end position="196"/>
    </location>
</feature>
<dbReference type="GO" id="GO:0008017">
    <property type="term" value="F:microtubule binding"/>
    <property type="evidence" value="ECO:0007669"/>
    <property type="project" value="InterPro"/>
</dbReference>
<evidence type="ECO:0000256" key="1">
    <source>
        <dbReference type="SAM" id="MobiDB-lite"/>
    </source>
</evidence>
<dbReference type="EMBL" id="JACGCM010001734">
    <property type="protein sequence ID" value="KAF6150546.1"/>
    <property type="molecule type" value="Genomic_DNA"/>
</dbReference>
<sequence>MDDTVRLIEFSSEDDCLIDSPSGPQESANEHEYFELLDVGNDEDSCMGRVQDPLFESPEPEKTAKTSKCNLRKSLAWDSAFFTSAGVLDPEELSVISNGARKSFVQPLPGIQEDLRRSEESNSSLDSDNLALESLEGDLFGDIRASMQMFKKGSDAMEGQIKGPGETGQSIQTSSKVEPTSQIRVPGRSGGLVTSLLKPPKIVGRINLTPPASTKSSLGVNRVKIESNKAKAATGSSERMVASRRPVSVDSSISSKSTPSPKSSSSSSTSTFVSKDLTASWSSQNKSDSISSDSTGRSPPIKGAKSKPVSRSVGPVSASVSASVSALKTPSRILLTRNKPDSLDSRISAYLISLPKPTSSLSPANSVDGWSSESSSTATPIQRSVSSAVAPDINSPRKGFSFKRDAPSIENGSRGTRLPSGPSQCTKRTSLGSGAAPRPQSTNGPQLPKKASLGFSAVPNTSSTNGPSQSTKKTSLVSAAGPHPASTNVSRSFKPSGLRMPSPKIGFFDAEKSLPGTPDGDMQFRPGAGNGLPRNGVGIGKVNGALTIKSKASKCQPARPVIGIRSVSLDSNQKLVDASPKMSPSSRTRDNCVAIISKIQINVPRYSSKVVSDCNRNNLSPSKFGEKENLVLSFENNVDSLSKRVGKAELNLEELNEKDNSSLSRFEHFSDPKLAISETRDFVHDLKEDCERISAKPLPLSPSPNIMETVPSTRIPLAVRETFPPEGIHQIGND</sequence>
<name>A0A7J7M6Q0_9MAGN</name>
<feature type="compositionally biased region" description="Polar residues" evidence="1">
    <location>
        <begin position="356"/>
        <end position="387"/>
    </location>
</feature>
<dbReference type="PANTHER" id="PTHR33737:SF2">
    <property type="entry name" value="OS12G0102700 PROTEIN"/>
    <property type="match status" value="1"/>
</dbReference>
<feature type="region of interest" description="Disordered" evidence="1">
    <location>
        <begin position="354"/>
        <end position="500"/>
    </location>
</feature>
<keyword evidence="3" id="KW-1185">Reference proteome</keyword>
<reference evidence="2 3" key="1">
    <citation type="journal article" date="2020" name="IScience">
        <title>Genome Sequencing of the Endangered Kingdonia uniflora (Circaeasteraceae, Ranunculales) Reveals Potential Mechanisms of Evolutionary Specialization.</title>
        <authorList>
            <person name="Sun Y."/>
            <person name="Deng T."/>
            <person name="Zhang A."/>
            <person name="Moore M.J."/>
            <person name="Landis J.B."/>
            <person name="Lin N."/>
            <person name="Zhang H."/>
            <person name="Zhang X."/>
            <person name="Huang J."/>
            <person name="Zhang X."/>
            <person name="Sun H."/>
            <person name="Wang H."/>
        </authorList>
    </citation>
    <scope>NUCLEOTIDE SEQUENCE [LARGE SCALE GENOMIC DNA]</scope>
    <source>
        <strain evidence="2">TB1705</strain>
        <tissue evidence="2">Leaf</tissue>
    </source>
</reference>
<proteinExistence type="predicted"/>
<accession>A0A7J7M6Q0</accession>
<feature type="compositionally biased region" description="Low complexity" evidence="1">
    <location>
        <begin position="246"/>
        <end position="298"/>
    </location>
</feature>